<feature type="transmembrane region" description="Helical" evidence="2">
    <location>
        <begin position="47"/>
        <end position="68"/>
    </location>
</feature>
<evidence type="ECO:0000256" key="2">
    <source>
        <dbReference type="SAM" id="Phobius"/>
    </source>
</evidence>
<reference evidence="4 5" key="1">
    <citation type="submission" date="2017-02" db="EMBL/GenBank/DDBJ databases">
        <authorList>
            <person name="Peterson S.W."/>
        </authorList>
    </citation>
    <scope>NUCLEOTIDE SEQUENCE [LARGE SCALE GENOMIC DNA]</scope>
    <source>
        <strain evidence="4 5">ATCC 49788</strain>
    </source>
</reference>
<dbReference type="PANTHER" id="PTHR43318">
    <property type="entry name" value="UDP-N-ACETYLGLUCOSAMINE 4,6-DEHYDRATASE"/>
    <property type="match status" value="1"/>
</dbReference>
<dbReference type="InterPro" id="IPR029063">
    <property type="entry name" value="SAM-dependent_MTases_sf"/>
</dbReference>
<organism evidence="4 5">
    <name type="scientific">Thiothrix eikelboomii</name>
    <dbReference type="NCBI Taxonomy" id="92487"/>
    <lineage>
        <taxon>Bacteria</taxon>
        <taxon>Pseudomonadati</taxon>
        <taxon>Pseudomonadota</taxon>
        <taxon>Gammaproteobacteria</taxon>
        <taxon>Thiotrichales</taxon>
        <taxon>Thiotrichaceae</taxon>
        <taxon>Thiothrix</taxon>
    </lineage>
</organism>
<dbReference type="InterPro" id="IPR036291">
    <property type="entry name" value="NAD(P)-bd_dom_sf"/>
</dbReference>
<sequence length="651" mass="72661">MTSFFFNLDRWKKRIIIMLLDLLLIPLAIWVSFALRLGTWNPPLNDGIWMLGLAPLIVLPIFVRLGLYRAVIRFIGGQQAVMAVLKGVTLSTMILALIAVLANWQGIPRSIFLIYWGTAFLFVGGSRYLIRLVYARHYLKSEKAHIIIYGAGEAGIQLANALVRNEDYRAVAYIDDNPTLNKAIIQGLQVYKPSQLNNLIAKMQVSQVFLAMPNISKARKREILQFLEPFPLHVLTIPNVSELISGERRIDEVREIEVDELLGREPVEPDQELLSSCIENKVVMVTGAGGSIGSELCRQIIHLNPRQLILFEASEFALYSIENELLNLLQAAAIELPKTYLIPALGSVQNQKRLEEIMQRYKVNTIYHAAAYKHVPLVEHNPLEGILNNTFGTLYAALAAKNTKVRHFVLISTDKAVRPTNVMGASKRMAELVLQALAQHTSQTIFSIVRFGNVLGSSGSVVPLFRKQIQAGGPITITHPDIIRYFMTIPEAALLVIQAGALARGGEVFLLDMGEPVKIVDLAKRMVHLSGFNIKDEQNPDGNIELKFTGLRPGEKLYEELLIDSQADKTTHPKIFKAHENYLFWQDLEPILDDLLQACQQRNLARIQAILETQVSGFKGSLDVQANLLKKSVSTSGTSTTHSNVTLLVSR</sequence>
<dbReference type="RefSeq" id="WP_078923481.1">
    <property type="nucleotide sequence ID" value="NZ_FUYB01000018.1"/>
</dbReference>
<dbReference type="Pfam" id="PF13727">
    <property type="entry name" value="CoA_binding_3"/>
    <property type="match status" value="1"/>
</dbReference>
<dbReference type="Pfam" id="PF02719">
    <property type="entry name" value="Polysacc_synt_2"/>
    <property type="match status" value="1"/>
</dbReference>
<feature type="transmembrane region" description="Helical" evidence="2">
    <location>
        <begin position="15"/>
        <end position="35"/>
    </location>
</feature>
<protein>
    <submittedName>
        <fullName evidence="4">NDP-sugar epimerase, includes UDP-GlcNAc-inverting 4,6-dehydratase FlaA1 and capsular polysaccharide biosynthesis protein EpsC</fullName>
    </submittedName>
</protein>
<evidence type="ECO:0000259" key="3">
    <source>
        <dbReference type="Pfam" id="PF02719"/>
    </source>
</evidence>
<comment type="similarity">
    <text evidence="1">Belongs to the polysaccharide synthase family.</text>
</comment>
<proteinExistence type="inferred from homology"/>
<evidence type="ECO:0000313" key="4">
    <source>
        <dbReference type="EMBL" id="SKA89318.1"/>
    </source>
</evidence>
<feature type="domain" description="Polysaccharide biosynthesis protein CapD-like" evidence="3">
    <location>
        <begin position="283"/>
        <end position="579"/>
    </location>
</feature>
<gene>
    <name evidence="4" type="ORF">SAMN02745130_03029</name>
</gene>
<dbReference type="SUPFAM" id="SSF53335">
    <property type="entry name" value="S-adenosyl-L-methionine-dependent methyltransferases"/>
    <property type="match status" value="1"/>
</dbReference>
<feature type="transmembrane region" description="Helical" evidence="2">
    <location>
        <begin position="80"/>
        <end position="104"/>
    </location>
</feature>
<dbReference type="SUPFAM" id="SSF51735">
    <property type="entry name" value="NAD(P)-binding Rossmann-fold domains"/>
    <property type="match status" value="1"/>
</dbReference>
<dbReference type="OrthoDB" id="9803111at2"/>
<feature type="transmembrane region" description="Helical" evidence="2">
    <location>
        <begin position="110"/>
        <end position="130"/>
    </location>
</feature>
<dbReference type="Gene3D" id="3.40.50.720">
    <property type="entry name" value="NAD(P)-binding Rossmann-like Domain"/>
    <property type="match status" value="2"/>
</dbReference>
<dbReference type="STRING" id="92487.SAMN02745130_03029"/>
<keyword evidence="2" id="KW-0812">Transmembrane</keyword>
<dbReference type="EMBL" id="FUYB01000018">
    <property type="protein sequence ID" value="SKA89318.1"/>
    <property type="molecule type" value="Genomic_DNA"/>
</dbReference>
<dbReference type="Proteomes" id="UP000190460">
    <property type="component" value="Unassembled WGS sequence"/>
</dbReference>
<dbReference type="CDD" id="cd05237">
    <property type="entry name" value="UDP_invert_4-6DH_SDR_e"/>
    <property type="match status" value="1"/>
</dbReference>
<name>A0A1T4XJH9_9GAMM</name>
<dbReference type="AlphaFoldDB" id="A0A1T4XJH9"/>
<dbReference type="InterPro" id="IPR003869">
    <property type="entry name" value="Polysac_CapD-like"/>
</dbReference>
<accession>A0A1T4XJH9</accession>
<keyword evidence="2" id="KW-0472">Membrane</keyword>
<dbReference type="PANTHER" id="PTHR43318:SF1">
    <property type="entry name" value="POLYSACCHARIDE BIOSYNTHESIS PROTEIN EPSC-RELATED"/>
    <property type="match status" value="1"/>
</dbReference>
<evidence type="ECO:0000313" key="5">
    <source>
        <dbReference type="Proteomes" id="UP000190460"/>
    </source>
</evidence>
<evidence type="ECO:0000256" key="1">
    <source>
        <dbReference type="ARBA" id="ARBA00007430"/>
    </source>
</evidence>
<keyword evidence="5" id="KW-1185">Reference proteome</keyword>
<dbReference type="InterPro" id="IPR051203">
    <property type="entry name" value="Polysaccharide_Synthase-Rel"/>
</dbReference>
<keyword evidence="2" id="KW-1133">Transmembrane helix</keyword>